<gene>
    <name evidence="3" type="ORF">BRAFLDRAFT_66618</name>
</gene>
<accession>C3YTJ4</accession>
<dbReference type="InParanoid" id="C3YTJ4"/>
<dbReference type="InterPro" id="IPR016187">
    <property type="entry name" value="CTDL_fold"/>
</dbReference>
<dbReference type="InterPro" id="IPR016186">
    <property type="entry name" value="C-type_lectin-like/link_sf"/>
</dbReference>
<dbReference type="InterPro" id="IPR001304">
    <property type="entry name" value="C-type_lectin-like"/>
</dbReference>
<dbReference type="PANTHER" id="PTHR22801">
    <property type="entry name" value="LITHOSTATHINE"/>
    <property type="match status" value="1"/>
</dbReference>
<sequence length="311" mass="34761">MDNNVYREACNVYDSCNEDGSSEYEEACNVYETCNEDTCNDEEEACAGSPSRTPKRVTGLNSTSDVPGEPDPSSSQANENRKAANPRPGPASAEPEYIPGVGMKGPAAEISDLKLAVSKLDTKTETALHDVEAIVAKLEDSELGKEEKTLHRQTNLENNTTNLQDKLEEEYDPTHLRATCPDGYKKYREVCYKAFNTAKNFSEAAETCQADGGTLAMPRDAGIDAFLVSLKNAVDPNRLFWFGLRYKRQEGKWEWIDGTALGTNYSRWSDGVSIYNPERRHRTCTLYRVRKWLPLHCDVAFFFICQVLPPG</sequence>
<organism>
    <name type="scientific">Branchiostoma floridae</name>
    <name type="common">Florida lancelet</name>
    <name type="synonym">Amphioxus</name>
    <dbReference type="NCBI Taxonomy" id="7739"/>
    <lineage>
        <taxon>Eukaryota</taxon>
        <taxon>Metazoa</taxon>
        <taxon>Chordata</taxon>
        <taxon>Cephalochordata</taxon>
        <taxon>Leptocardii</taxon>
        <taxon>Amphioxiformes</taxon>
        <taxon>Branchiostomatidae</taxon>
        <taxon>Branchiostoma</taxon>
    </lineage>
</organism>
<evidence type="ECO:0000256" key="1">
    <source>
        <dbReference type="SAM" id="MobiDB-lite"/>
    </source>
</evidence>
<name>C3YTJ4_BRAFL</name>
<dbReference type="Gene3D" id="3.10.100.10">
    <property type="entry name" value="Mannose-Binding Protein A, subunit A"/>
    <property type="match status" value="1"/>
</dbReference>
<dbReference type="PROSITE" id="PS50041">
    <property type="entry name" value="C_TYPE_LECTIN_2"/>
    <property type="match status" value="1"/>
</dbReference>
<dbReference type="SUPFAM" id="SSF56436">
    <property type="entry name" value="C-type lectin-like"/>
    <property type="match status" value="1"/>
</dbReference>
<proteinExistence type="predicted"/>
<dbReference type="CDD" id="cd00037">
    <property type="entry name" value="CLECT"/>
    <property type="match status" value="1"/>
</dbReference>
<reference evidence="3" key="1">
    <citation type="journal article" date="2008" name="Nature">
        <title>The amphioxus genome and the evolution of the chordate karyotype.</title>
        <authorList>
            <consortium name="US DOE Joint Genome Institute (JGI-PGF)"/>
            <person name="Putnam N.H."/>
            <person name="Butts T."/>
            <person name="Ferrier D.E.K."/>
            <person name="Furlong R.F."/>
            <person name="Hellsten U."/>
            <person name="Kawashima T."/>
            <person name="Robinson-Rechavi M."/>
            <person name="Shoguchi E."/>
            <person name="Terry A."/>
            <person name="Yu J.-K."/>
            <person name="Benito-Gutierrez E.L."/>
            <person name="Dubchak I."/>
            <person name="Garcia-Fernandez J."/>
            <person name="Gibson-Brown J.J."/>
            <person name="Grigoriev I.V."/>
            <person name="Horton A.C."/>
            <person name="de Jong P.J."/>
            <person name="Jurka J."/>
            <person name="Kapitonov V.V."/>
            <person name="Kohara Y."/>
            <person name="Kuroki Y."/>
            <person name="Lindquist E."/>
            <person name="Lucas S."/>
            <person name="Osoegawa K."/>
            <person name="Pennacchio L.A."/>
            <person name="Salamov A.A."/>
            <person name="Satou Y."/>
            <person name="Sauka-Spengler T."/>
            <person name="Schmutz J."/>
            <person name="Shin-I T."/>
            <person name="Toyoda A."/>
            <person name="Bronner-Fraser M."/>
            <person name="Fujiyama A."/>
            <person name="Holland L.Z."/>
            <person name="Holland P.W.H."/>
            <person name="Satoh N."/>
            <person name="Rokhsar D.S."/>
        </authorList>
    </citation>
    <scope>NUCLEOTIDE SEQUENCE [LARGE SCALE GENOMIC DNA]</scope>
    <source>
        <strain evidence="3">S238N-H82</strain>
        <tissue evidence="3">Testes</tissue>
    </source>
</reference>
<dbReference type="SMART" id="SM00034">
    <property type="entry name" value="CLECT"/>
    <property type="match status" value="1"/>
</dbReference>
<dbReference type="PANTHER" id="PTHR22801:SF63">
    <property type="entry name" value="C-TYPE LECTIN DOMAIN-CONTAINING PROTEIN"/>
    <property type="match status" value="1"/>
</dbReference>
<evidence type="ECO:0000259" key="2">
    <source>
        <dbReference type="PROSITE" id="PS50041"/>
    </source>
</evidence>
<dbReference type="EMBL" id="GG666552">
    <property type="protein sequence ID" value="EEN56121.1"/>
    <property type="molecule type" value="Genomic_DNA"/>
</dbReference>
<feature type="domain" description="C-type lectin" evidence="2">
    <location>
        <begin position="187"/>
        <end position="306"/>
    </location>
</feature>
<dbReference type="Pfam" id="PF00059">
    <property type="entry name" value="Lectin_C"/>
    <property type="match status" value="1"/>
</dbReference>
<feature type="region of interest" description="Disordered" evidence="1">
    <location>
        <begin position="41"/>
        <end position="99"/>
    </location>
</feature>
<dbReference type="AlphaFoldDB" id="C3YTJ4"/>
<dbReference type="eggNOG" id="KOG4297">
    <property type="taxonomic scope" value="Eukaryota"/>
</dbReference>
<dbReference type="InterPro" id="IPR050801">
    <property type="entry name" value="Ca-Dep_Lectins_ImmuneDev"/>
</dbReference>
<evidence type="ECO:0000313" key="3">
    <source>
        <dbReference type="EMBL" id="EEN56121.1"/>
    </source>
</evidence>
<protein>
    <recommendedName>
        <fullName evidence="2">C-type lectin domain-containing protein</fullName>
    </recommendedName>
</protein>